<dbReference type="InterPro" id="IPR029058">
    <property type="entry name" value="AB_hydrolase_fold"/>
</dbReference>
<feature type="non-terminal residue" evidence="2">
    <location>
        <position position="1"/>
    </location>
</feature>
<evidence type="ECO:0000313" key="2">
    <source>
        <dbReference type="EMBL" id="KZV95634.1"/>
    </source>
</evidence>
<name>A0A165K147_EXIGL</name>
<sequence length="220" mass="23902">VYVVGPEGSGKALLGVYDIFGFWPQTLQGADILSKSLKCQVFVPDFFAPDEPYDLARFPPSTDEDKAAFQKFFGGPANPERVLPMVHKVAEAIKATGAAKIGVRSPYGYCWGGKITTLSGATDDFVGVAALHPAMLSAGDADALKVPIAVFPSKDEPVDEYENLLKAISSKPFAAKNSYKLYDTMHHGWAAARADLKDAENLKQYEDVYQRLAGFFSELI</sequence>
<evidence type="ECO:0000259" key="1">
    <source>
        <dbReference type="Pfam" id="PF01738"/>
    </source>
</evidence>
<keyword evidence="3" id="KW-1185">Reference proteome</keyword>
<dbReference type="GO" id="GO:0016787">
    <property type="term" value="F:hydrolase activity"/>
    <property type="evidence" value="ECO:0007669"/>
    <property type="project" value="InterPro"/>
</dbReference>
<dbReference type="InterPro" id="IPR002925">
    <property type="entry name" value="Dienelactn_hydro"/>
</dbReference>
<dbReference type="STRING" id="1314781.A0A165K147"/>
<dbReference type="PANTHER" id="PTHR47668:SF1">
    <property type="entry name" value="DIENELACTONE HYDROLASE DOMAIN-CONTAINING PROTEIN-RELATED"/>
    <property type="match status" value="1"/>
</dbReference>
<gene>
    <name evidence="2" type="ORF">EXIGLDRAFT_735034</name>
</gene>
<dbReference type="SUPFAM" id="SSF53474">
    <property type="entry name" value="alpha/beta-Hydrolases"/>
    <property type="match status" value="1"/>
</dbReference>
<dbReference type="AlphaFoldDB" id="A0A165K147"/>
<accession>A0A165K147</accession>
<organism evidence="2 3">
    <name type="scientific">Exidia glandulosa HHB12029</name>
    <dbReference type="NCBI Taxonomy" id="1314781"/>
    <lineage>
        <taxon>Eukaryota</taxon>
        <taxon>Fungi</taxon>
        <taxon>Dikarya</taxon>
        <taxon>Basidiomycota</taxon>
        <taxon>Agaricomycotina</taxon>
        <taxon>Agaricomycetes</taxon>
        <taxon>Auriculariales</taxon>
        <taxon>Exidiaceae</taxon>
        <taxon>Exidia</taxon>
    </lineage>
</organism>
<dbReference type="Gene3D" id="3.40.50.1820">
    <property type="entry name" value="alpha/beta hydrolase"/>
    <property type="match status" value="1"/>
</dbReference>
<reference evidence="2 3" key="1">
    <citation type="journal article" date="2016" name="Mol. Biol. Evol.">
        <title>Comparative Genomics of Early-Diverging Mushroom-Forming Fungi Provides Insights into the Origins of Lignocellulose Decay Capabilities.</title>
        <authorList>
            <person name="Nagy L.G."/>
            <person name="Riley R."/>
            <person name="Tritt A."/>
            <person name="Adam C."/>
            <person name="Daum C."/>
            <person name="Floudas D."/>
            <person name="Sun H."/>
            <person name="Yadav J.S."/>
            <person name="Pangilinan J."/>
            <person name="Larsson K.H."/>
            <person name="Matsuura K."/>
            <person name="Barry K."/>
            <person name="Labutti K."/>
            <person name="Kuo R."/>
            <person name="Ohm R.A."/>
            <person name="Bhattacharya S.S."/>
            <person name="Shirouzu T."/>
            <person name="Yoshinaga Y."/>
            <person name="Martin F.M."/>
            <person name="Grigoriev I.V."/>
            <person name="Hibbett D.S."/>
        </authorList>
    </citation>
    <scope>NUCLEOTIDE SEQUENCE [LARGE SCALE GENOMIC DNA]</scope>
    <source>
        <strain evidence="2 3">HHB12029</strain>
    </source>
</reference>
<dbReference type="EMBL" id="KV425954">
    <property type="protein sequence ID" value="KZV95634.1"/>
    <property type="molecule type" value="Genomic_DNA"/>
</dbReference>
<dbReference type="InParanoid" id="A0A165K147"/>
<protein>
    <recommendedName>
        <fullName evidence="1">Dienelactone hydrolase domain-containing protein</fullName>
    </recommendedName>
</protein>
<dbReference type="PANTHER" id="PTHR47668">
    <property type="entry name" value="DIENELACTONE HYDROLASE FAMILY PROTEIN (AFU_ORTHOLOGUE AFUA_6G01940)"/>
    <property type="match status" value="1"/>
</dbReference>
<evidence type="ECO:0000313" key="3">
    <source>
        <dbReference type="Proteomes" id="UP000077266"/>
    </source>
</evidence>
<proteinExistence type="predicted"/>
<dbReference type="Proteomes" id="UP000077266">
    <property type="component" value="Unassembled WGS sequence"/>
</dbReference>
<feature type="domain" description="Dienelactone hydrolase" evidence="1">
    <location>
        <begin position="2"/>
        <end position="218"/>
    </location>
</feature>
<dbReference type="OrthoDB" id="2147163at2759"/>
<dbReference type="FunCoup" id="A0A165K147">
    <property type="interactions" value="24"/>
</dbReference>
<dbReference type="Pfam" id="PF01738">
    <property type="entry name" value="DLH"/>
    <property type="match status" value="1"/>
</dbReference>